<keyword evidence="1" id="KW-0812">Transmembrane</keyword>
<reference evidence="2 3" key="2">
    <citation type="submission" date="2019-11" db="EMBL/GenBank/DDBJ databases">
        <authorList>
            <person name="Lu H."/>
        </authorList>
    </citation>
    <scope>NUCLEOTIDE SEQUENCE [LARGE SCALE GENOMIC DNA]</scope>
    <source>
        <strain evidence="2 3">FIM1</strain>
    </source>
</reference>
<gene>
    <name evidence="2" type="primary">GSF2</name>
    <name evidence="2" type="ORF">FIM1_417</name>
</gene>
<organism evidence="2 3">
    <name type="scientific">Kluyveromyces marxianus</name>
    <name type="common">Yeast</name>
    <name type="synonym">Candida kefyr</name>
    <dbReference type="NCBI Taxonomy" id="4911"/>
    <lineage>
        <taxon>Eukaryota</taxon>
        <taxon>Fungi</taxon>
        <taxon>Dikarya</taxon>
        <taxon>Ascomycota</taxon>
        <taxon>Saccharomycotina</taxon>
        <taxon>Saccharomycetes</taxon>
        <taxon>Saccharomycetales</taxon>
        <taxon>Saccharomycetaceae</taxon>
        <taxon>Kluyveromyces</taxon>
    </lineage>
</organism>
<dbReference type="Proteomes" id="UP000422736">
    <property type="component" value="Chromosome 1"/>
</dbReference>
<evidence type="ECO:0000256" key="1">
    <source>
        <dbReference type="SAM" id="Phobius"/>
    </source>
</evidence>
<keyword evidence="1" id="KW-1133">Transmembrane helix</keyword>
<accession>A0ABX6EPD1</accession>
<feature type="transmembrane region" description="Helical" evidence="1">
    <location>
        <begin position="182"/>
        <end position="203"/>
    </location>
</feature>
<dbReference type="InterPro" id="IPR022757">
    <property type="entry name" value="Gsf2"/>
</dbReference>
<sequence>MEVYVRMNEDVENDYAFTVKPDDTVSSRFAKIFDPKEGLTKYMVLRPSIFYKNVPIGFRKSNHPGFLTENGCLLFDYDADNKKYLEDLKDSEKSVWEQLWPGQLVLPKWEKDWNTIFTYLAVMLVWLYTDLPDCVSPTPGICLTNQLSKNFAILADKLGFYELAGKLRDEIRVNQASVTTQWLFFVMHIFKLLVITAVFYSGLVNPLSFNPWRTFMVSKTEISGNNVELKTTLKNIGWVGARRAIYDDYRDTYYKYRIEKAGGAVLAYKSGVMKIASKPGVKLSAGEGFQTDLENRFNKNTFETMKTAGKFILSEDYFLQLEHDLKENIKKCNGDIAEINNEIRRFRKYGLFECGPELSELVALRRKVEETPAPEPLPEQEKKEQ</sequence>
<keyword evidence="1" id="KW-0472">Membrane</keyword>
<keyword evidence="3" id="KW-1185">Reference proteome</keyword>
<evidence type="ECO:0000313" key="3">
    <source>
        <dbReference type="Proteomes" id="UP000422736"/>
    </source>
</evidence>
<evidence type="ECO:0000313" key="2">
    <source>
        <dbReference type="EMBL" id="QGN13772.1"/>
    </source>
</evidence>
<dbReference type="EMBL" id="CP015054">
    <property type="protein sequence ID" value="QGN13772.1"/>
    <property type="molecule type" value="Genomic_DNA"/>
</dbReference>
<proteinExistence type="predicted"/>
<dbReference type="Pfam" id="PF11055">
    <property type="entry name" value="Gsf2"/>
    <property type="match status" value="1"/>
</dbReference>
<reference evidence="2 3" key="1">
    <citation type="submission" date="2016-03" db="EMBL/GenBank/DDBJ databases">
        <title>How can Kluyveromyces marxianus grow so fast - potential evolutionary course in Saccharomyces Complex revealed by comparative genomics.</title>
        <authorList>
            <person name="Mo W."/>
            <person name="Lu W."/>
            <person name="Yang X."/>
            <person name="Qi J."/>
            <person name="Lv H."/>
        </authorList>
    </citation>
    <scope>NUCLEOTIDE SEQUENCE [LARGE SCALE GENOMIC DNA]</scope>
    <source>
        <strain evidence="2 3">FIM1</strain>
    </source>
</reference>
<protein>
    <submittedName>
        <fullName evidence="2">Glucose-signaling factor 2</fullName>
    </submittedName>
</protein>
<name>A0ABX6EPD1_KLUMA</name>